<reference evidence="2 3" key="1">
    <citation type="submission" date="2014-09" db="EMBL/GenBank/DDBJ databases">
        <authorList>
            <person name="Ellenberger Sabrina"/>
        </authorList>
    </citation>
    <scope>NUCLEOTIDE SEQUENCE [LARGE SCALE GENOMIC DNA]</scope>
    <source>
        <strain evidence="2 3">CBS 412.66</strain>
    </source>
</reference>
<evidence type="ECO:0000313" key="2">
    <source>
        <dbReference type="EMBL" id="CEP10315.1"/>
    </source>
</evidence>
<protein>
    <submittedName>
        <fullName evidence="2">Uncharacterized protein</fullName>
    </submittedName>
</protein>
<accession>A0A0B7N478</accession>
<evidence type="ECO:0000313" key="3">
    <source>
        <dbReference type="Proteomes" id="UP000054107"/>
    </source>
</evidence>
<organism evidence="2 3">
    <name type="scientific">Parasitella parasitica</name>
    <dbReference type="NCBI Taxonomy" id="35722"/>
    <lineage>
        <taxon>Eukaryota</taxon>
        <taxon>Fungi</taxon>
        <taxon>Fungi incertae sedis</taxon>
        <taxon>Mucoromycota</taxon>
        <taxon>Mucoromycotina</taxon>
        <taxon>Mucoromycetes</taxon>
        <taxon>Mucorales</taxon>
        <taxon>Mucorineae</taxon>
        <taxon>Mucoraceae</taxon>
        <taxon>Parasitella</taxon>
    </lineage>
</organism>
<dbReference type="EMBL" id="LN723800">
    <property type="protein sequence ID" value="CEP10315.1"/>
    <property type="molecule type" value="Genomic_DNA"/>
</dbReference>
<keyword evidence="3" id="KW-1185">Reference proteome</keyword>
<dbReference type="OrthoDB" id="6270916at2759"/>
<evidence type="ECO:0000256" key="1">
    <source>
        <dbReference type="SAM" id="Phobius"/>
    </source>
</evidence>
<feature type="transmembrane region" description="Helical" evidence="1">
    <location>
        <begin position="36"/>
        <end position="69"/>
    </location>
</feature>
<gene>
    <name evidence="2" type="primary">PARPA_03983.1 scaffold 10857</name>
</gene>
<proteinExistence type="predicted"/>
<keyword evidence="1" id="KW-0812">Transmembrane</keyword>
<sequence length="146" mass="16512">KQQIKCKAFSPVLNSMSRFVETVYTYLYSENNLNNYAVFLNALIGTSILLAASYSSLVQTGFCSLNLVFRSCRQTDGRLFRNYIHARHSANNIFVAIVINEHKTAISLLASKPTKDTLLCLLQFVYWDTNPNGQGWYTKIGSWVLG</sequence>
<keyword evidence="1" id="KW-0472">Membrane</keyword>
<name>A0A0B7N478_9FUNG</name>
<feature type="non-terminal residue" evidence="2">
    <location>
        <position position="1"/>
    </location>
</feature>
<dbReference type="Proteomes" id="UP000054107">
    <property type="component" value="Unassembled WGS sequence"/>
</dbReference>
<keyword evidence="1" id="KW-1133">Transmembrane helix</keyword>
<dbReference type="AlphaFoldDB" id="A0A0B7N478"/>